<name>A0A183AIU6_9TREM</name>
<organism evidence="3">
    <name type="scientific">Echinostoma caproni</name>
    <dbReference type="NCBI Taxonomy" id="27848"/>
    <lineage>
        <taxon>Eukaryota</taxon>
        <taxon>Metazoa</taxon>
        <taxon>Spiralia</taxon>
        <taxon>Lophotrochozoa</taxon>
        <taxon>Platyhelminthes</taxon>
        <taxon>Trematoda</taxon>
        <taxon>Digenea</taxon>
        <taxon>Plagiorchiida</taxon>
        <taxon>Echinostomata</taxon>
        <taxon>Echinostomatoidea</taxon>
        <taxon>Echinostomatidae</taxon>
        <taxon>Echinostoma</taxon>
    </lineage>
</organism>
<protein>
    <submittedName>
        <fullName evidence="3">DUF2388 domain-containing protein</fullName>
    </submittedName>
</protein>
<evidence type="ECO:0000313" key="1">
    <source>
        <dbReference type="EMBL" id="VDP79578.1"/>
    </source>
</evidence>
<evidence type="ECO:0000313" key="3">
    <source>
        <dbReference type="WBParaSite" id="ECPE_0000689401-mRNA-1"/>
    </source>
</evidence>
<reference evidence="3" key="1">
    <citation type="submission" date="2016-06" db="UniProtKB">
        <authorList>
            <consortium name="WormBaseParasite"/>
        </authorList>
    </citation>
    <scope>IDENTIFICATION</scope>
</reference>
<dbReference type="EMBL" id="UZAN01043918">
    <property type="protein sequence ID" value="VDP79578.1"/>
    <property type="molecule type" value="Genomic_DNA"/>
</dbReference>
<dbReference type="Proteomes" id="UP000272942">
    <property type="component" value="Unassembled WGS sequence"/>
</dbReference>
<dbReference type="AlphaFoldDB" id="A0A183AIU6"/>
<gene>
    <name evidence="1" type="ORF">ECPE_LOCUS6881</name>
</gene>
<dbReference type="WBParaSite" id="ECPE_0000689401-mRNA-1">
    <property type="protein sequence ID" value="ECPE_0000689401-mRNA-1"/>
    <property type="gene ID" value="ECPE_0000689401"/>
</dbReference>
<sequence length="91" mass="10166">MLHPMDLARLCQRHVGHVIVTRTSTASAGVPADFALRHGAYRTAIYTALLAVVRSAGATEQELRSILSSDRHATRRRFRLPLVQPHYLDGY</sequence>
<keyword evidence="2" id="KW-1185">Reference proteome</keyword>
<dbReference type="OrthoDB" id="6236829at2759"/>
<reference evidence="1 2" key="2">
    <citation type="submission" date="2018-11" db="EMBL/GenBank/DDBJ databases">
        <authorList>
            <consortium name="Pathogen Informatics"/>
        </authorList>
    </citation>
    <scope>NUCLEOTIDE SEQUENCE [LARGE SCALE GENOMIC DNA]</scope>
    <source>
        <strain evidence="1 2">Egypt</strain>
    </source>
</reference>
<accession>A0A183AIU6</accession>
<proteinExistence type="predicted"/>
<evidence type="ECO:0000313" key="2">
    <source>
        <dbReference type="Proteomes" id="UP000272942"/>
    </source>
</evidence>